<dbReference type="RefSeq" id="WP_263571246.1">
    <property type="nucleotide sequence ID" value="NZ_JAJIRN010000004.1"/>
</dbReference>
<protein>
    <submittedName>
        <fullName evidence="6">BlaI/MecI/CopY family transcriptional regulator</fullName>
    </submittedName>
</protein>
<organism evidence="6 7">
    <name type="scientific">Roseateles oligotrophus</name>
    <dbReference type="NCBI Taxonomy" id="1769250"/>
    <lineage>
        <taxon>Bacteria</taxon>
        <taxon>Pseudomonadati</taxon>
        <taxon>Pseudomonadota</taxon>
        <taxon>Betaproteobacteria</taxon>
        <taxon>Burkholderiales</taxon>
        <taxon>Sphaerotilaceae</taxon>
        <taxon>Roseateles</taxon>
    </lineage>
</organism>
<reference evidence="6 7" key="1">
    <citation type="submission" date="2021-11" db="EMBL/GenBank/DDBJ databases">
        <authorList>
            <person name="Liang Q."/>
            <person name="Mou H."/>
            <person name="Liu Z."/>
        </authorList>
    </citation>
    <scope>NUCLEOTIDE SEQUENCE [LARGE SCALE GENOMIC DNA]</scope>
    <source>
        <strain evidence="6 7">CHU3</strain>
    </source>
</reference>
<proteinExistence type="inferred from homology"/>
<evidence type="ECO:0000313" key="7">
    <source>
        <dbReference type="Proteomes" id="UP001209701"/>
    </source>
</evidence>
<keyword evidence="2" id="KW-0805">Transcription regulation</keyword>
<dbReference type="SUPFAM" id="SSF46785">
    <property type="entry name" value="Winged helix' DNA-binding domain"/>
    <property type="match status" value="1"/>
</dbReference>
<keyword evidence="7" id="KW-1185">Reference proteome</keyword>
<feature type="region of interest" description="Disordered" evidence="5">
    <location>
        <begin position="58"/>
        <end position="77"/>
    </location>
</feature>
<dbReference type="InterPro" id="IPR036390">
    <property type="entry name" value="WH_DNA-bd_sf"/>
</dbReference>
<comment type="caution">
    <text evidence="6">The sequence shown here is derived from an EMBL/GenBank/DDBJ whole genome shotgun (WGS) entry which is preliminary data.</text>
</comment>
<dbReference type="Pfam" id="PF03965">
    <property type="entry name" value="Penicillinase_R"/>
    <property type="match status" value="1"/>
</dbReference>
<dbReference type="InterPro" id="IPR005650">
    <property type="entry name" value="BlaI_family"/>
</dbReference>
<evidence type="ECO:0000313" key="6">
    <source>
        <dbReference type="EMBL" id="MCV2368660.1"/>
    </source>
</evidence>
<evidence type="ECO:0000256" key="1">
    <source>
        <dbReference type="ARBA" id="ARBA00011046"/>
    </source>
</evidence>
<comment type="similarity">
    <text evidence="1">Belongs to the BlaI transcriptional regulatory family.</text>
</comment>
<sequence length="128" mass="14076">MLQNAIPHPTAAELDLLRVLWRLGPADAKQVHEALLSDRPEASYATVLRQLQVMHGKGLLSRDESRRPQQYAPAQKQDKLQTHLLKDLIAKAFAGSGKALVLAALKGHVSAQERADIQKLLDSQGESK</sequence>
<keyword evidence="4" id="KW-0804">Transcription</keyword>
<evidence type="ECO:0000256" key="3">
    <source>
        <dbReference type="ARBA" id="ARBA00023125"/>
    </source>
</evidence>
<gene>
    <name evidence="6" type="ORF">LNV07_11220</name>
</gene>
<evidence type="ECO:0000256" key="5">
    <source>
        <dbReference type="SAM" id="MobiDB-lite"/>
    </source>
</evidence>
<name>A0ABT2YF32_9BURK</name>
<dbReference type="Gene3D" id="1.10.10.10">
    <property type="entry name" value="Winged helix-like DNA-binding domain superfamily/Winged helix DNA-binding domain"/>
    <property type="match status" value="1"/>
</dbReference>
<dbReference type="EMBL" id="JAJIRN010000004">
    <property type="protein sequence ID" value="MCV2368660.1"/>
    <property type="molecule type" value="Genomic_DNA"/>
</dbReference>
<evidence type="ECO:0000256" key="4">
    <source>
        <dbReference type="ARBA" id="ARBA00023163"/>
    </source>
</evidence>
<dbReference type="Proteomes" id="UP001209701">
    <property type="component" value="Unassembled WGS sequence"/>
</dbReference>
<accession>A0ABT2YF32</accession>
<dbReference type="InterPro" id="IPR036388">
    <property type="entry name" value="WH-like_DNA-bd_sf"/>
</dbReference>
<evidence type="ECO:0000256" key="2">
    <source>
        <dbReference type="ARBA" id="ARBA00023015"/>
    </source>
</evidence>
<keyword evidence="3" id="KW-0238">DNA-binding</keyword>